<dbReference type="PANTHER" id="PTHR43802:SF1">
    <property type="entry name" value="IP11341P-RELATED"/>
    <property type="match status" value="1"/>
</dbReference>
<dbReference type="AlphaFoldDB" id="A0A1X9MKK5"/>
<dbReference type="CDD" id="cd06558">
    <property type="entry name" value="crotonase-like"/>
    <property type="match status" value="1"/>
</dbReference>
<evidence type="ECO:0000313" key="4">
    <source>
        <dbReference type="Proteomes" id="UP000193006"/>
    </source>
</evidence>
<comment type="similarity">
    <text evidence="1 2">Belongs to the enoyl-CoA hydratase/isomerase family.</text>
</comment>
<dbReference type="KEGG" id="bkw:BkAM31D_24745"/>
<evidence type="ECO:0000313" key="3">
    <source>
        <dbReference type="EMBL" id="ARK32813.1"/>
    </source>
</evidence>
<dbReference type="Gene3D" id="1.10.12.10">
    <property type="entry name" value="Lyase 2-enoyl-coa Hydratase, Chain A, domain 2"/>
    <property type="match status" value="1"/>
</dbReference>
<dbReference type="EMBL" id="CP020814">
    <property type="protein sequence ID" value="ARK32813.1"/>
    <property type="molecule type" value="Genomic_DNA"/>
</dbReference>
<evidence type="ECO:0000256" key="1">
    <source>
        <dbReference type="ARBA" id="ARBA00005254"/>
    </source>
</evidence>
<accession>A0A1X9MKK5</accession>
<dbReference type="SUPFAM" id="SSF52096">
    <property type="entry name" value="ClpP/crotonase"/>
    <property type="match status" value="1"/>
</dbReference>
<dbReference type="InterPro" id="IPR018376">
    <property type="entry name" value="Enoyl-CoA_hyd/isom_CS"/>
</dbReference>
<dbReference type="RefSeq" id="WP_066155063.1">
    <property type="nucleotide sequence ID" value="NZ_CP020814.1"/>
</dbReference>
<dbReference type="GO" id="GO:0018787">
    <property type="term" value="F:4-chlorobenzoyl-CoA dehalogenase activity"/>
    <property type="evidence" value="ECO:0007669"/>
    <property type="project" value="UniProtKB-EC"/>
</dbReference>
<dbReference type="InterPro" id="IPR029045">
    <property type="entry name" value="ClpP/crotonase-like_dom_sf"/>
</dbReference>
<dbReference type="InterPro" id="IPR001753">
    <property type="entry name" value="Enoyl-CoA_hydra/iso"/>
</dbReference>
<reference evidence="3 4" key="1">
    <citation type="submission" date="2017-04" db="EMBL/GenBank/DDBJ databases">
        <title>Bacillus krulwichiae AM31D Genome sequencing and assembly.</title>
        <authorList>
            <person name="Krulwich T.A."/>
            <person name="Anastor L."/>
            <person name="Ehrlich R."/>
            <person name="Ehrlich G.D."/>
            <person name="Janto B."/>
        </authorList>
    </citation>
    <scope>NUCLEOTIDE SEQUENCE [LARGE SCALE GENOMIC DNA]</scope>
    <source>
        <strain evidence="3 4">AM31D</strain>
    </source>
</reference>
<dbReference type="EC" id="3.8.1.7" evidence="3"/>
<keyword evidence="3" id="KW-0378">Hydrolase</keyword>
<dbReference type="PROSITE" id="PS00166">
    <property type="entry name" value="ENOYL_COA_HYDRATASE"/>
    <property type="match status" value="1"/>
</dbReference>
<evidence type="ECO:0000256" key="2">
    <source>
        <dbReference type="RuleBase" id="RU003707"/>
    </source>
</evidence>
<dbReference type="STRING" id="199441.BkAM31D_24745"/>
<dbReference type="Pfam" id="PF00378">
    <property type="entry name" value="ECH_1"/>
    <property type="match status" value="1"/>
</dbReference>
<dbReference type="PANTHER" id="PTHR43802">
    <property type="entry name" value="ENOYL-COA HYDRATASE"/>
    <property type="match status" value="1"/>
</dbReference>
<protein>
    <submittedName>
        <fullName evidence="3">4-chlorobenzoyl coenzyme A dehalogenase-2</fullName>
        <ecNumber evidence="3">3.8.1.7</ecNumber>
    </submittedName>
</protein>
<gene>
    <name evidence="3" type="primary">fcbB2</name>
    <name evidence="3" type="ORF">BkAM31D_24745</name>
</gene>
<dbReference type="InterPro" id="IPR014748">
    <property type="entry name" value="Enoyl-CoA_hydra_C"/>
</dbReference>
<name>A0A1X9MKK5_9BACI</name>
<organism evidence="3 4">
    <name type="scientific">Halalkalibacter krulwichiae</name>
    <dbReference type="NCBI Taxonomy" id="199441"/>
    <lineage>
        <taxon>Bacteria</taxon>
        <taxon>Bacillati</taxon>
        <taxon>Bacillota</taxon>
        <taxon>Bacilli</taxon>
        <taxon>Bacillales</taxon>
        <taxon>Bacillaceae</taxon>
        <taxon>Halalkalibacter</taxon>
    </lineage>
</organism>
<dbReference type="Proteomes" id="UP000193006">
    <property type="component" value="Chromosome"/>
</dbReference>
<keyword evidence="4" id="KW-1185">Reference proteome</keyword>
<sequence>MTSSTILYEIRNHVATITLNRPHVKNALNTELHIALYEALDEAKHDKHVNVIVLQGANNAFCAGADLKSIPEEELLSFDYGNYLDGTYNKLIRLMVSIDKPLVAYINGIAVGAGLSIALACDYRVATKKALMGLGFLKIGLVPDAGASFFLPRIVGLGKANELALGEIIDAEEAYRIHLINRIDNLDELITQLVKMPKQAFGMMKRTFRTSFEQDLESVLQQEVTNQRKAGQTAEHKIAVQQFLSR</sequence>
<proteinExistence type="inferred from homology"/>
<dbReference type="Gene3D" id="3.90.226.10">
    <property type="entry name" value="2-enoyl-CoA Hydratase, Chain A, domain 1"/>
    <property type="match status" value="1"/>
</dbReference>